<dbReference type="RefSeq" id="WP_345424100.1">
    <property type="nucleotide sequence ID" value="NZ_BAABHO010000074.1"/>
</dbReference>
<evidence type="ECO:0000313" key="4">
    <source>
        <dbReference type="Proteomes" id="UP001500928"/>
    </source>
</evidence>
<name>A0ABP9CNM7_9PSEU</name>
<dbReference type="InterPro" id="IPR036873">
    <property type="entry name" value="Rhodanese-like_dom_sf"/>
</dbReference>
<dbReference type="InterPro" id="IPR050229">
    <property type="entry name" value="GlpE_sulfurtransferase"/>
</dbReference>
<dbReference type="Pfam" id="PF00581">
    <property type="entry name" value="Rhodanese"/>
    <property type="match status" value="1"/>
</dbReference>
<proteinExistence type="predicted"/>
<reference evidence="4" key="1">
    <citation type="journal article" date="2019" name="Int. J. Syst. Evol. Microbiol.">
        <title>The Global Catalogue of Microorganisms (GCM) 10K type strain sequencing project: providing services to taxonomists for standard genome sequencing and annotation.</title>
        <authorList>
            <consortium name="The Broad Institute Genomics Platform"/>
            <consortium name="The Broad Institute Genome Sequencing Center for Infectious Disease"/>
            <person name="Wu L."/>
            <person name="Ma J."/>
        </authorList>
    </citation>
    <scope>NUCLEOTIDE SEQUENCE [LARGE SCALE GENOMIC DNA]</scope>
    <source>
        <strain evidence="4">JCM 17979</strain>
    </source>
</reference>
<comment type="caution">
    <text evidence="3">The sequence shown here is derived from an EMBL/GenBank/DDBJ whole genome shotgun (WGS) entry which is preliminary data.</text>
</comment>
<dbReference type="InterPro" id="IPR001763">
    <property type="entry name" value="Rhodanese-like_dom"/>
</dbReference>
<feature type="domain" description="Rhodanese" evidence="2">
    <location>
        <begin position="17"/>
        <end position="103"/>
    </location>
</feature>
<gene>
    <name evidence="3" type="ORF">GCM10023200_56240</name>
</gene>
<dbReference type="PANTHER" id="PTHR43031">
    <property type="entry name" value="FAD-DEPENDENT OXIDOREDUCTASE"/>
    <property type="match status" value="1"/>
</dbReference>
<evidence type="ECO:0000256" key="1">
    <source>
        <dbReference type="SAM" id="MobiDB-lite"/>
    </source>
</evidence>
<dbReference type="EMBL" id="BAABHO010000074">
    <property type="protein sequence ID" value="GAA4811204.1"/>
    <property type="molecule type" value="Genomic_DNA"/>
</dbReference>
<keyword evidence="4" id="KW-1185">Reference proteome</keyword>
<dbReference type="Proteomes" id="UP001500928">
    <property type="component" value="Unassembled WGS sequence"/>
</dbReference>
<organism evidence="3 4">
    <name type="scientific">Actinomycetospora chlora</name>
    <dbReference type="NCBI Taxonomy" id="663608"/>
    <lineage>
        <taxon>Bacteria</taxon>
        <taxon>Bacillati</taxon>
        <taxon>Actinomycetota</taxon>
        <taxon>Actinomycetes</taxon>
        <taxon>Pseudonocardiales</taxon>
        <taxon>Pseudonocardiaceae</taxon>
        <taxon>Actinomycetospora</taxon>
    </lineage>
</organism>
<dbReference type="SUPFAM" id="SSF52821">
    <property type="entry name" value="Rhodanese/Cell cycle control phosphatase"/>
    <property type="match status" value="1"/>
</dbReference>
<evidence type="ECO:0000313" key="3">
    <source>
        <dbReference type="EMBL" id="GAA4811204.1"/>
    </source>
</evidence>
<dbReference type="CDD" id="cd00158">
    <property type="entry name" value="RHOD"/>
    <property type="match status" value="1"/>
</dbReference>
<dbReference type="PROSITE" id="PS50206">
    <property type="entry name" value="RHODANESE_3"/>
    <property type="match status" value="1"/>
</dbReference>
<sequence length="112" mass="11397">MDAVSHPGLPSVGPGEIPAGSTLLDVREDDEWAAGHAPDAVHLPMSQITSRLDEVPAGPLAVVCKVGGRSAQVTAFLAQRGHDVVNVTGGMLAWEAEGRPMTAEGPGPAAVI</sequence>
<evidence type="ECO:0000259" key="2">
    <source>
        <dbReference type="PROSITE" id="PS50206"/>
    </source>
</evidence>
<feature type="region of interest" description="Disordered" evidence="1">
    <location>
        <begin position="1"/>
        <end position="22"/>
    </location>
</feature>
<protein>
    <submittedName>
        <fullName evidence="3">Rhodanese-like domain-containing protein</fullName>
    </submittedName>
</protein>
<dbReference type="PANTHER" id="PTHR43031:SF17">
    <property type="entry name" value="SULFURTRANSFERASE YTWF-RELATED"/>
    <property type="match status" value="1"/>
</dbReference>
<dbReference type="SMART" id="SM00450">
    <property type="entry name" value="RHOD"/>
    <property type="match status" value="1"/>
</dbReference>
<accession>A0ABP9CNM7</accession>
<dbReference type="Gene3D" id="3.40.250.10">
    <property type="entry name" value="Rhodanese-like domain"/>
    <property type="match status" value="1"/>
</dbReference>